<dbReference type="CDD" id="cd00093">
    <property type="entry name" value="HTH_XRE"/>
    <property type="match status" value="1"/>
</dbReference>
<dbReference type="PROSITE" id="PS50943">
    <property type="entry name" value="HTH_CROC1"/>
    <property type="match status" value="1"/>
</dbReference>
<evidence type="ECO:0000313" key="3">
    <source>
        <dbReference type="Proteomes" id="UP000282454"/>
    </source>
</evidence>
<dbReference type="Pfam" id="PF13560">
    <property type="entry name" value="HTH_31"/>
    <property type="match status" value="1"/>
</dbReference>
<dbReference type="InterPro" id="IPR001387">
    <property type="entry name" value="Cro/C1-type_HTH"/>
</dbReference>
<dbReference type="Gene3D" id="1.10.260.40">
    <property type="entry name" value="lambda repressor-like DNA-binding domains"/>
    <property type="match status" value="1"/>
</dbReference>
<dbReference type="AlphaFoldDB" id="A0A421B5J8"/>
<dbReference type="GO" id="GO:0003677">
    <property type="term" value="F:DNA binding"/>
    <property type="evidence" value="ECO:0007669"/>
    <property type="project" value="InterPro"/>
</dbReference>
<evidence type="ECO:0000313" key="2">
    <source>
        <dbReference type="EMBL" id="RLK59681.1"/>
    </source>
</evidence>
<dbReference type="EMBL" id="RCDD01000001">
    <property type="protein sequence ID" value="RLK59681.1"/>
    <property type="molecule type" value="Genomic_DNA"/>
</dbReference>
<dbReference type="RefSeq" id="WP_246009819.1">
    <property type="nucleotide sequence ID" value="NZ_RCDD01000001.1"/>
</dbReference>
<protein>
    <submittedName>
        <fullName evidence="2">Helix-turn-helix protein</fullName>
    </submittedName>
</protein>
<organism evidence="2 3">
    <name type="scientific">Actinokineospora cianjurensis</name>
    <dbReference type="NCBI Taxonomy" id="585224"/>
    <lineage>
        <taxon>Bacteria</taxon>
        <taxon>Bacillati</taxon>
        <taxon>Actinomycetota</taxon>
        <taxon>Actinomycetes</taxon>
        <taxon>Pseudonocardiales</taxon>
        <taxon>Pseudonocardiaceae</taxon>
        <taxon>Actinokineospora</taxon>
    </lineage>
</organism>
<name>A0A421B5J8_9PSEU</name>
<dbReference type="Pfam" id="PF19054">
    <property type="entry name" value="DUF5753"/>
    <property type="match status" value="1"/>
</dbReference>
<accession>A0A421B5J8</accession>
<gene>
    <name evidence="2" type="ORF">CLV68_0165</name>
</gene>
<dbReference type="InterPro" id="IPR010982">
    <property type="entry name" value="Lambda_DNA-bd_dom_sf"/>
</dbReference>
<feature type="domain" description="HTH cro/C1-type" evidence="1">
    <location>
        <begin position="33"/>
        <end position="72"/>
    </location>
</feature>
<sequence>MPPEQTRRKRMVGRYVEALRKRHDPTLLPERAAALADTSRTTISRLENGLQLPNKHLFAALLTVYGATDEERTEAMALWAHARQSAVTVEHAADMPSKYVAFRRDEADAVAEFTINYVAVPGLLQTADYAMAISDDLGGGDARRSRMTEDRQARQRLLDAPRPLVTHAILSEAVLRFAVGGPAVQAEQLAHLLAAAESKTITIQVVPFAAGSFGTMNGPLTILRFDDDSHLAYLEYPAGGALVDSPADVSRFVRMFEDVRRIALTPGESTAFIQQTLDAIKEQL</sequence>
<keyword evidence="3" id="KW-1185">Reference proteome</keyword>
<dbReference type="InterPro" id="IPR043917">
    <property type="entry name" value="DUF5753"/>
</dbReference>
<proteinExistence type="predicted"/>
<evidence type="ECO:0000259" key="1">
    <source>
        <dbReference type="PROSITE" id="PS50943"/>
    </source>
</evidence>
<comment type="caution">
    <text evidence="2">The sequence shown here is derived from an EMBL/GenBank/DDBJ whole genome shotgun (WGS) entry which is preliminary data.</text>
</comment>
<reference evidence="2 3" key="1">
    <citation type="submission" date="2018-10" db="EMBL/GenBank/DDBJ databases">
        <title>Genomic Encyclopedia of Archaeal and Bacterial Type Strains, Phase II (KMG-II): from individual species to whole genera.</title>
        <authorList>
            <person name="Goeker M."/>
        </authorList>
    </citation>
    <scope>NUCLEOTIDE SEQUENCE [LARGE SCALE GENOMIC DNA]</scope>
    <source>
        <strain evidence="2 3">DSM 45657</strain>
    </source>
</reference>
<dbReference type="Proteomes" id="UP000282454">
    <property type="component" value="Unassembled WGS sequence"/>
</dbReference>
<dbReference type="SUPFAM" id="SSF47413">
    <property type="entry name" value="lambda repressor-like DNA-binding domains"/>
    <property type="match status" value="1"/>
</dbReference>